<name>A0ABS4G524_9CLOT</name>
<feature type="transmembrane region" description="Helical" evidence="1">
    <location>
        <begin position="39"/>
        <end position="60"/>
    </location>
</feature>
<keyword evidence="3" id="KW-1185">Reference proteome</keyword>
<keyword evidence="1" id="KW-0472">Membrane</keyword>
<dbReference type="RefSeq" id="WP_209459854.1">
    <property type="nucleotide sequence ID" value="NZ_JAGGKC010000017.1"/>
</dbReference>
<reference evidence="2 3" key="1">
    <citation type="submission" date="2021-03" db="EMBL/GenBank/DDBJ databases">
        <title>Genomic Encyclopedia of Type Strains, Phase IV (KMG-IV): sequencing the most valuable type-strain genomes for metagenomic binning, comparative biology and taxonomic classification.</title>
        <authorList>
            <person name="Goeker M."/>
        </authorList>
    </citation>
    <scope>NUCLEOTIDE SEQUENCE [LARGE SCALE GENOMIC DNA]</scope>
    <source>
        <strain evidence="2 3">DSM 6139</strain>
    </source>
</reference>
<gene>
    <name evidence="2" type="ORF">J2Z34_002150</name>
</gene>
<evidence type="ECO:0000313" key="3">
    <source>
        <dbReference type="Proteomes" id="UP001519271"/>
    </source>
</evidence>
<comment type="caution">
    <text evidence="2">The sequence shown here is derived from an EMBL/GenBank/DDBJ whole genome shotgun (WGS) entry which is preliminary data.</text>
</comment>
<proteinExistence type="predicted"/>
<keyword evidence="1" id="KW-0812">Transmembrane</keyword>
<sequence length="73" mass="7906">MRKFAALLIVIFSIVYPNILAYGKESAKATIVPAGNTDIQALLSAILIMLILTVSAILIFRKGSRRDATDADK</sequence>
<accession>A0ABS4G524</accession>
<keyword evidence="1" id="KW-1133">Transmembrane helix</keyword>
<dbReference type="Proteomes" id="UP001519271">
    <property type="component" value="Unassembled WGS sequence"/>
</dbReference>
<evidence type="ECO:0000313" key="2">
    <source>
        <dbReference type="EMBL" id="MBP1919660.1"/>
    </source>
</evidence>
<protein>
    <submittedName>
        <fullName evidence="2">ABC-type polysaccharide/polyol phosphate export permease</fullName>
    </submittedName>
</protein>
<organism evidence="2 3">
    <name type="scientific">Youngiibacter multivorans</name>
    <dbReference type="NCBI Taxonomy" id="937251"/>
    <lineage>
        <taxon>Bacteria</taxon>
        <taxon>Bacillati</taxon>
        <taxon>Bacillota</taxon>
        <taxon>Clostridia</taxon>
        <taxon>Eubacteriales</taxon>
        <taxon>Clostridiaceae</taxon>
        <taxon>Youngiibacter</taxon>
    </lineage>
</organism>
<dbReference type="EMBL" id="JAGGKC010000017">
    <property type="protein sequence ID" value="MBP1919660.1"/>
    <property type="molecule type" value="Genomic_DNA"/>
</dbReference>
<evidence type="ECO:0000256" key="1">
    <source>
        <dbReference type="SAM" id="Phobius"/>
    </source>
</evidence>